<feature type="domain" description="LHH" evidence="2">
    <location>
        <begin position="210"/>
        <end position="285"/>
    </location>
</feature>
<evidence type="ECO:0000313" key="3">
    <source>
        <dbReference type="EMBL" id="MCZ4283153.1"/>
    </source>
</evidence>
<dbReference type="EMBL" id="JAPWGY010000023">
    <property type="protein sequence ID" value="MCZ4283153.1"/>
    <property type="molecule type" value="Genomic_DNA"/>
</dbReference>
<dbReference type="Proteomes" id="UP001069802">
    <property type="component" value="Unassembled WGS sequence"/>
</dbReference>
<dbReference type="Pfam" id="PF14411">
    <property type="entry name" value="LHH"/>
    <property type="match status" value="1"/>
</dbReference>
<feature type="non-terminal residue" evidence="3">
    <location>
        <position position="1"/>
    </location>
</feature>
<keyword evidence="4" id="KW-1185">Reference proteome</keyword>
<dbReference type="InterPro" id="IPR026834">
    <property type="entry name" value="LHH"/>
</dbReference>
<keyword evidence="1" id="KW-0175">Coiled coil</keyword>
<gene>
    <name evidence="3" type="ORF">O4H49_20410</name>
</gene>
<name>A0ABT4LPV1_9PROT</name>
<proteinExistence type="predicted"/>
<organism evidence="3 4">
    <name type="scientific">Kiloniella laminariae</name>
    <dbReference type="NCBI Taxonomy" id="454162"/>
    <lineage>
        <taxon>Bacteria</taxon>
        <taxon>Pseudomonadati</taxon>
        <taxon>Pseudomonadota</taxon>
        <taxon>Alphaproteobacteria</taxon>
        <taxon>Rhodospirillales</taxon>
        <taxon>Kiloniellaceae</taxon>
        <taxon>Kiloniella</taxon>
    </lineage>
</organism>
<dbReference type="RefSeq" id="WP_269425273.1">
    <property type="nucleotide sequence ID" value="NZ_JAPWGY010000023.1"/>
</dbReference>
<reference evidence="3" key="1">
    <citation type="submission" date="2022-12" db="EMBL/GenBank/DDBJ databases">
        <title>Bacterial isolates from different developmental stages of Nematostella vectensis.</title>
        <authorList>
            <person name="Fraune S."/>
        </authorList>
    </citation>
    <scope>NUCLEOTIDE SEQUENCE</scope>
    <source>
        <strain evidence="3">G21630-S1</strain>
    </source>
</reference>
<evidence type="ECO:0000256" key="1">
    <source>
        <dbReference type="SAM" id="Coils"/>
    </source>
</evidence>
<accession>A0ABT4LPV1</accession>
<evidence type="ECO:0000313" key="4">
    <source>
        <dbReference type="Proteomes" id="UP001069802"/>
    </source>
</evidence>
<sequence>KGFGWAADTLRENPEAATAIIGMTDMVANSVWSLMAAAEGGLEVVNPSTNGQESPEFSLDYYASEYEAGVKRLIRDKEALGEGTEAIQQGAIDLFLETVKDSDISPEKAALYATIAASGVIVTRVLAKRLTGGSGNTRKEVNELADTLDNLTDQINVVEQTVQNRKIAANYFGQKRQFWTQDPIEFNGNKVYQRNDIIDPNRIDPISGKTNLELMRVGRAPLGPDGKAVNLHHMIQTQHGPITEVTQSFHQQNFGTIHINTGKLPSGVNRAEFNAWRRNYWKNRAIDFEVE</sequence>
<feature type="coiled-coil region" evidence="1">
    <location>
        <begin position="134"/>
        <end position="161"/>
    </location>
</feature>
<protein>
    <submittedName>
        <fullName evidence="3">HNH/ENDO VII family nuclease</fullName>
    </submittedName>
</protein>
<evidence type="ECO:0000259" key="2">
    <source>
        <dbReference type="Pfam" id="PF14411"/>
    </source>
</evidence>
<comment type="caution">
    <text evidence="3">The sequence shown here is derived from an EMBL/GenBank/DDBJ whole genome shotgun (WGS) entry which is preliminary data.</text>
</comment>